<dbReference type="OrthoDB" id="419617at2759"/>
<dbReference type="Proteomes" id="UP000270296">
    <property type="component" value="Unassembled WGS sequence"/>
</dbReference>
<evidence type="ECO:0000259" key="4">
    <source>
        <dbReference type="Pfam" id="PF05175"/>
    </source>
</evidence>
<feature type="chain" id="PRO_5043140310" description="Methyltransferase-like protein 5" evidence="3">
    <location>
        <begin position="25"/>
        <end position="191"/>
    </location>
</feature>
<feature type="domain" description="Methyltransferase small" evidence="4">
    <location>
        <begin position="18"/>
        <end position="111"/>
    </location>
</feature>
<evidence type="ECO:0000256" key="2">
    <source>
        <dbReference type="ARBA" id="ARBA00041374"/>
    </source>
</evidence>
<keyword evidence="3" id="KW-0732">Signal</keyword>
<dbReference type="EMBL" id="UZAM01011456">
    <property type="protein sequence ID" value="VDP16355.1"/>
    <property type="molecule type" value="Genomic_DNA"/>
</dbReference>
<dbReference type="PANTHER" id="PTHR23290">
    <property type="entry name" value="RRNA N6-ADENOSINE-METHYLTRANSFERASE METTL5"/>
    <property type="match status" value="1"/>
</dbReference>
<dbReference type="PROSITE" id="PS00092">
    <property type="entry name" value="N6_MTASE"/>
    <property type="match status" value="1"/>
</dbReference>
<keyword evidence="6" id="KW-1185">Reference proteome</keyword>
<feature type="signal peptide" evidence="3">
    <location>
        <begin position="1"/>
        <end position="24"/>
    </location>
</feature>
<name>A0A183IXE8_9BILA</name>
<gene>
    <name evidence="5" type="ORF">SBAD_LOCUS8297</name>
</gene>
<dbReference type="Gene3D" id="3.40.50.150">
    <property type="entry name" value="Vaccinia Virus protein VP39"/>
    <property type="match status" value="1"/>
</dbReference>
<evidence type="ECO:0000313" key="6">
    <source>
        <dbReference type="Proteomes" id="UP000270296"/>
    </source>
</evidence>
<reference evidence="5 6" key="2">
    <citation type="submission" date="2018-11" db="EMBL/GenBank/DDBJ databases">
        <authorList>
            <consortium name="Pathogen Informatics"/>
        </authorList>
    </citation>
    <scope>NUCLEOTIDE SEQUENCE [LARGE SCALE GENOMIC DNA]</scope>
</reference>
<comment type="similarity">
    <text evidence="1">Belongs to the methyltransferase superfamily. PrmA family.</text>
</comment>
<organism evidence="7">
    <name type="scientific">Soboliphyme baturini</name>
    <dbReference type="NCBI Taxonomy" id="241478"/>
    <lineage>
        <taxon>Eukaryota</taxon>
        <taxon>Metazoa</taxon>
        <taxon>Ecdysozoa</taxon>
        <taxon>Nematoda</taxon>
        <taxon>Enoplea</taxon>
        <taxon>Dorylaimia</taxon>
        <taxon>Dioctophymatida</taxon>
        <taxon>Dioctophymatoidea</taxon>
        <taxon>Soboliphymatidae</taxon>
        <taxon>Soboliphyme</taxon>
    </lineage>
</organism>
<dbReference type="InterPro" id="IPR029063">
    <property type="entry name" value="SAM-dependent_MTases_sf"/>
</dbReference>
<dbReference type="GO" id="GO:0008988">
    <property type="term" value="F:rRNA (adenine-N6-)-methyltransferase activity"/>
    <property type="evidence" value="ECO:0007669"/>
    <property type="project" value="TreeGrafter"/>
</dbReference>
<dbReference type="WBParaSite" id="SBAD_0000860501-mRNA-1">
    <property type="protein sequence ID" value="SBAD_0000860501-mRNA-1"/>
    <property type="gene ID" value="SBAD_0000860501"/>
</dbReference>
<accession>A0A183IXE8</accession>
<dbReference type="Pfam" id="PF05175">
    <property type="entry name" value="MTS"/>
    <property type="match status" value="1"/>
</dbReference>
<protein>
    <recommendedName>
        <fullName evidence="2">Methyltransferase-like protein 5</fullName>
    </recommendedName>
</protein>
<dbReference type="GO" id="GO:0003676">
    <property type="term" value="F:nucleic acid binding"/>
    <property type="evidence" value="ECO:0007669"/>
    <property type="project" value="InterPro"/>
</dbReference>
<dbReference type="InterPro" id="IPR051720">
    <property type="entry name" value="rRNA_MeTrfase/Polyamine_Synth"/>
</dbReference>
<dbReference type="PANTHER" id="PTHR23290:SF0">
    <property type="entry name" value="RRNA N6-ADENOSINE-METHYLTRANSFERASE METTL5"/>
    <property type="match status" value="1"/>
</dbReference>
<evidence type="ECO:0000256" key="3">
    <source>
        <dbReference type="SAM" id="SignalP"/>
    </source>
</evidence>
<sequence length="191" mass="21387">MLYFCFSLAAVLLAAHEQFDDIEGQVCADLGCGCGTFAAGLCSLSADYCFGFDIDSYALKICVDNMDNLEIYNADFVQCDVSKVDKRNSPRLENCVDTVFMNPPFGTKGNKGADISFLSAAIYMSRNTVYSLHKSSTRRFILKKAQQWGVEAEVVAELRFDLPAVYKFHKCETQDVQVDFLRFSKIRRSVA</sequence>
<evidence type="ECO:0000313" key="7">
    <source>
        <dbReference type="WBParaSite" id="SBAD_0000860501-mRNA-1"/>
    </source>
</evidence>
<evidence type="ECO:0000256" key="1">
    <source>
        <dbReference type="ARBA" id="ARBA00009741"/>
    </source>
</evidence>
<dbReference type="InterPro" id="IPR002052">
    <property type="entry name" value="DNA_methylase_N6_adenine_CS"/>
</dbReference>
<proteinExistence type="inferred from homology"/>
<dbReference type="SUPFAM" id="SSF53335">
    <property type="entry name" value="S-adenosyl-L-methionine-dependent methyltransferases"/>
    <property type="match status" value="1"/>
</dbReference>
<evidence type="ECO:0000313" key="5">
    <source>
        <dbReference type="EMBL" id="VDP16355.1"/>
    </source>
</evidence>
<reference evidence="7" key="1">
    <citation type="submission" date="2016-06" db="UniProtKB">
        <authorList>
            <consortium name="WormBaseParasite"/>
        </authorList>
    </citation>
    <scope>IDENTIFICATION</scope>
</reference>
<dbReference type="AlphaFoldDB" id="A0A183IXE8"/>
<dbReference type="CDD" id="cd02440">
    <property type="entry name" value="AdoMet_MTases"/>
    <property type="match status" value="1"/>
</dbReference>
<dbReference type="InterPro" id="IPR007848">
    <property type="entry name" value="Small_mtfrase_dom"/>
</dbReference>